<accession>A0A1W9I4Y0</accession>
<evidence type="ECO:0000256" key="4">
    <source>
        <dbReference type="ARBA" id="ARBA00022989"/>
    </source>
</evidence>
<evidence type="ECO:0000256" key="6">
    <source>
        <dbReference type="SAM" id="Phobius"/>
    </source>
</evidence>
<feature type="transmembrane region" description="Helical" evidence="6">
    <location>
        <begin position="121"/>
        <end position="138"/>
    </location>
</feature>
<dbReference type="PANTHER" id="PTHR30482">
    <property type="entry name" value="HIGH-AFFINITY BRANCHED-CHAIN AMINO ACID TRANSPORT SYSTEM PERMEASE"/>
    <property type="match status" value="1"/>
</dbReference>
<dbReference type="EMBL" id="LWDL01000001">
    <property type="protein sequence ID" value="OQW54778.1"/>
    <property type="molecule type" value="Genomic_DNA"/>
</dbReference>
<dbReference type="GO" id="GO:0015658">
    <property type="term" value="F:branched-chain amino acid transmembrane transporter activity"/>
    <property type="evidence" value="ECO:0007669"/>
    <property type="project" value="InterPro"/>
</dbReference>
<keyword evidence="4 6" id="KW-1133">Transmembrane helix</keyword>
<comment type="subcellular location">
    <subcellularLocation>
        <location evidence="1">Cell membrane</location>
        <topology evidence="1">Multi-pass membrane protein</topology>
    </subcellularLocation>
</comment>
<evidence type="ECO:0000313" key="8">
    <source>
        <dbReference type="Proteomes" id="UP000192872"/>
    </source>
</evidence>
<evidence type="ECO:0000256" key="2">
    <source>
        <dbReference type="ARBA" id="ARBA00022475"/>
    </source>
</evidence>
<feature type="transmembrane region" description="Helical" evidence="6">
    <location>
        <begin position="40"/>
        <end position="58"/>
    </location>
</feature>
<reference evidence="7 8" key="1">
    <citation type="journal article" date="2017" name="Water Res.">
        <title>Comammox in drinking water systems.</title>
        <authorList>
            <person name="Wang Y."/>
            <person name="Ma L."/>
            <person name="Mao Y."/>
            <person name="Jiang X."/>
            <person name="Xia Y."/>
            <person name="Yu K."/>
            <person name="Li B."/>
            <person name="Zhang T."/>
        </authorList>
    </citation>
    <scope>NUCLEOTIDE SEQUENCE [LARGE SCALE GENOMIC DNA]</scope>
    <source>
        <strain evidence="7">SG_bin8</strain>
    </source>
</reference>
<evidence type="ECO:0000256" key="3">
    <source>
        <dbReference type="ARBA" id="ARBA00022692"/>
    </source>
</evidence>
<dbReference type="InterPro" id="IPR043428">
    <property type="entry name" value="LivM-like"/>
</dbReference>
<keyword evidence="3 6" id="KW-0812">Transmembrane</keyword>
<dbReference type="RefSeq" id="WP_376802981.1">
    <property type="nucleotide sequence ID" value="NZ_DBNB01000011.1"/>
</dbReference>
<dbReference type="InterPro" id="IPR001851">
    <property type="entry name" value="ABC_transp_permease"/>
</dbReference>
<dbReference type="STRING" id="1827387.A4S15_04075"/>
<evidence type="ECO:0000313" key="7">
    <source>
        <dbReference type="EMBL" id="OQW54778.1"/>
    </source>
</evidence>
<feature type="transmembrane region" description="Helical" evidence="6">
    <location>
        <begin position="262"/>
        <end position="285"/>
    </location>
</feature>
<feature type="transmembrane region" description="Helical" evidence="6">
    <location>
        <begin position="95"/>
        <end position="114"/>
    </location>
</feature>
<dbReference type="PANTHER" id="PTHR30482:SF10">
    <property type="entry name" value="HIGH-AFFINITY BRANCHED-CHAIN AMINO ACID TRANSPORT PROTEIN BRAE"/>
    <property type="match status" value="1"/>
</dbReference>
<proteinExistence type="predicted"/>
<dbReference type="AlphaFoldDB" id="A0A1W9I4Y0"/>
<organism evidence="7 8">
    <name type="scientific">Candidatus Raskinella chloraquaticus</name>
    <dbReference type="NCBI Taxonomy" id="1951219"/>
    <lineage>
        <taxon>Bacteria</taxon>
        <taxon>Pseudomonadati</taxon>
        <taxon>Pseudomonadota</taxon>
        <taxon>Alphaproteobacteria</taxon>
        <taxon>Hyphomicrobiales</taxon>
        <taxon>Phreatobacteraceae</taxon>
        <taxon>Candidatus Raskinella</taxon>
    </lineage>
</organism>
<evidence type="ECO:0000256" key="1">
    <source>
        <dbReference type="ARBA" id="ARBA00004651"/>
    </source>
</evidence>
<dbReference type="CDD" id="cd06581">
    <property type="entry name" value="TM_PBP1_LivM_like"/>
    <property type="match status" value="1"/>
</dbReference>
<keyword evidence="5 6" id="KW-0472">Membrane</keyword>
<comment type="caution">
    <text evidence="7">The sequence shown here is derived from an EMBL/GenBank/DDBJ whole genome shotgun (WGS) entry which is preliminary data.</text>
</comment>
<dbReference type="Proteomes" id="UP000192872">
    <property type="component" value="Unassembled WGS sequence"/>
</dbReference>
<feature type="transmembrane region" description="Helical" evidence="6">
    <location>
        <begin position="172"/>
        <end position="190"/>
    </location>
</feature>
<dbReference type="GO" id="GO:0005886">
    <property type="term" value="C:plasma membrane"/>
    <property type="evidence" value="ECO:0007669"/>
    <property type="project" value="UniProtKB-SubCell"/>
</dbReference>
<feature type="transmembrane region" description="Helical" evidence="6">
    <location>
        <begin position="18"/>
        <end position="34"/>
    </location>
</feature>
<dbReference type="Pfam" id="PF02653">
    <property type="entry name" value="BPD_transp_2"/>
    <property type="match status" value="1"/>
</dbReference>
<evidence type="ECO:0000256" key="5">
    <source>
        <dbReference type="ARBA" id="ARBA00023136"/>
    </source>
</evidence>
<sequence length="339" mass="36020">MHPTLHRLLGQLDRRQRLAFLGLVGALILGPAFLDRYLMSIMILVFWYAAVGQAWNIMMGFCGQLSLGHCLYSGIGGYVAALLWVNYGIPPWLAAVPAMGIACACGIVIGWLAFRYDIGGVYFALLTIAFAEMARIAFDNWAGGGGAAGLFIPLIPAADAGLWTLSGGPLQFYYLMLGLAITSFVAAAALRASRLGHEWLAIREEPEAARALGIDIYRAKLAAIIVSAAITSLAGVFYAFYQRNLFPSDAFDVSRSIIMIMGPIVGGLGTLMGPVIGALILTPLGQILIALTERLVGHAVPGASLLAYGALLMVIISTNANGVWPGLSRRLGLAPRALR</sequence>
<gene>
    <name evidence="7" type="ORF">A4S15_04075</name>
</gene>
<protein>
    <submittedName>
        <fullName evidence="7">Branched-chain amino acid ABC transporter</fullName>
    </submittedName>
</protein>
<keyword evidence="2" id="KW-1003">Cell membrane</keyword>
<feature type="transmembrane region" description="Helical" evidence="6">
    <location>
        <begin position="305"/>
        <end position="327"/>
    </location>
</feature>
<name>A0A1W9I4Y0_9HYPH</name>
<feature type="transmembrane region" description="Helical" evidence="6">
    <location>
        <begin position="221"/>
        <end position="241"/>
    </location>
</feature>
<feature type="transmembrane region" description="Helical" evidence="6">
    <location>
        <begin position="70"/>
        <end position="89"/>
    </location>
</feature>